<dbReference type="Gene3D" id="2.30.320.10">
    <property type="entry name" value="YwqG-like"/>
    <property type="match status" value="1"/>
</dbReference>
<name>A0A2N6TPX1_9CORY</name>
<dbReference type="InterPro" id="IPR035948">
    <property type="entry name" value="YwqG-like_sf"/>
</dbReference>
<dbReference type="InterPro" id="IPR015315">
    <property type="entry name" value="DUF1963"/>
</dbReference>
<proteinExistence type="predicted"/>
<evidence type="ECO:0000313" key="2">
    <source>
        <dbReference type="Proteomes" id="UP000320648"/>
    </source>
</evidence>
<accession>A0A2N6TPX1</accession>
<dbReference type="Pfam" id="PF09234">
    <property type="entry name" value="DUF1963"/>
    <property type="match status" value="1"/>
</dbReference>
<gene>
    <name evidence="1" type="ORF">FQN05_12920</name>
</gene>
<dbReference type="RefSeq" id="WP_046649330.1">
    <property type="nucleotide sequence ID" value="NZ_JUMN01000108.1"/>
</dbReference>
<comment type="caution">
    <text evidence="1">The sequence shown here is derived from an EMBL/GenBank/DDBJ whole genome shotgun (WGS) entry which is preliminary data.</text>
</comment>
<organism evidence="1 2">
    <name type="scientific">Corynebacterium aurimucosum</name>
    <dbReference type="NCBI Taxonomy" id="169292"/>
    <lineage>
        <taxon>Bacteria</taxon>
        <taxon>Bacillati</taxon>
        <taxon>Actinomycetota</taxon>
        <taxon>Actinomycetes</taxon>
        <taxon>Mycobacteriales</taxon>
        <taxon>Corynebacteriaceae</taxon>
        <taxon>Corynebacterium</taxon>
    </lineage>
</organism>
<protein>
    <submittedName>
        <fullName evidence="1">DUF1963 domain-containing protein</fullName>
    </submittedName>
</protein>
<dbReference type="EMBL" id="VMTX01000027">
    <property type="protein sequence ID" value="TVU80669.1"/>
    <property type="molecule type" value="Genomic_DNA"/>
</dbReference>
<dbReference type="Proteomes" id="UP000320648">
    <property type="component" value="Unassembled WGS sequence"/>
</dbReference>
<reference evidence="1 2" key="1">
    <citation type="submission" date="2019-07" db="EMBL/GenBank/DDBJ databases">
        <title>Draft genome of C. aurimucosum strain 15-4290.</title>
        <authorList>
            <person name="Pacheco L.G.C."/>
            <person name="Aguiar E.R.G.R."/>
            <person name="Navas J."/>
            <person name="Santos C.S."/>
            <person name="Rocha D.J.P.G."/>
        </authorList>
    </citation>
    <scope>NUCLEOTIDE SEQUENCE [LARGE SCALE GENOMIC DNA]</scope>
    <source>
        <strain evidence="1 2">15-4290</strain>
    </source>
</reference>
<dbReference type="AlphaFoldDB" id="A0A2N6TPX1"/>
<dbReference type="SUPFAM" id="SSF103032">
    <property type="entry name" value="Hypothetical protein YwqG"/>
    <property type="match status" value="1"/>
</dbReference>
<evidence type="ECO:0000313" key="1">
    <source>
        <dbReference type="EMBL" id="TVU80669.1"/>
    </source>
</evidence>
<dbReference type="PANTHER" id="PTHR36436">
    <property type="entry name" value="SLL5081 PROTEIN"/>
    <property type="match status" value="1"/>
</dbReference>
<sequence length="318" mass="34778">MPEFTAQVKALRSMIESGELVSEDADDLIQLAKPGVVLPYSNGTPTEHGSYFGGRPYLPEGSTWPISKNGQPLLHIIQLNFADIVCHVRAEGASESEATLDGLIPESGIFQLFVGADPFFGGFDSDSPGDGMEIRYIPEPAEGFGNHSFPGPHTAEPAAFDEKHEDFCSPFSKDLGEVMNSPISLSSAVAMVPPTDYAVYEALKSRKGDDFLEEFDYFDELVELRAAARNQSDIMLGGFPAFAQDPTQPEGYVHFLEIDSTYLEEEELPFEAMWGDLGVAHVFLHPDALKKMQAGEAVVYRSENTGRADGAVFYWDCG</sequence>
<dbReference type="PANTHER" id="PTHR36436:SF6">
    <property type="entry name" value="SLL5081 PROTEIN"/>
    <property type="match status" value="1"/>
</dbReference>